<keyword evidence="3" id="KW-1185">Reference proteome</keyword>
<dbReference type="AlphaFoldDB" id="A0ABD5S558"/>
<evidence type="ECO:0000313" key="2">
    <source>
        <dbReference type="EMBL" id="MFC6726193.1"/>
    </source>
</evidence>
<dbReference type="InterPro" id="IPR006626">
    <property type="entry name" value="PbH1"/>
</dbReference>
<sequence>LTVAGSGTDTVLRGDGNGSVVHVRADRVALRDLRIEGVGDVGSRRSDRPAPVDWDTNVQLAYGYGDAAVVLDGSNGSVVSNVAIDTDASGVVVRGSDRSVLDNLTVRGAPTPREGFMGAILIGGRSVVQDSTFVDGRDGVYAHRADGSVIRDNRMTGGRYGVHEMYTSHTLVADNVVRGTLTGVIVMTQPTDNVVVGNDVRTSEYGVVPAGRDSLYANNVLVDNGYGLQVSGDGNAFVDNAVVGNDVGVRTTDILPSSWVLRNDVVGNGERVESEIGPLRTWSHRGVGNYWGPLPLVDADGDGVYDRGYQPTGAVDSRLGETPG</sequence>
<reference evidence="2 3" key="1">
    <citation type="journal article" date="2019" name="Int. J. Syst. Evol. Microbiol.">
        <title>The Global Catalogue of Microorganisms (GCM) 10K type strain sequencing project: providing services to taxonomists for standard genome sequencing and annotation.</title>
        <authorList>
            <consortium name="The Broad Institute Genomics Platform"/>
            <consortium name="The Broad Institute Genome Sequencing Center for Infectious Disease"/>
            <person name="Wu L."/>
            <person name="Ma J."/>
        </authorList>
    </citation>
    <scope>NUCLEOTIDE SEQUENCE [LARGE SCALE GENOMIC DNA]</scope>
    <source>
        <strain evidence="2 3">NBRC 111368</strain>
    </source>
</reference>
<organism evidence="2 3">
    <name type="scientific">Halobium palmae</name>
    <dbReference type="NCBI Taxonomy" id="1776492"/>
    <lineage>
        <taxon>Archaea</taxon>
        <taxon>Methanobacteriati</taxon>
        <taxon>Methanobacteriota</taxon>
        <taxon>Stenosarchaea group</taxon>
        <taxon>Halobacteria</taxon>
        <taxon>Halobacteriales</taxon>
        <taxon>Haloferacaceae</taxon>
        <taxon>Halobium</taxon>
    </lineage>
</organism>
<dbReference type="Pfam" id="PF05048">
    <property type="entry name" value="NosD"/>
    <property type="match status" value="1"/>
</dbReference>
<proteinExistence type="predicted"/>
<dbReference type="Proteomes" id="UP001596328">
    <property type="component" value="Unassembled WGS sequence"/>
</dbReference>
<dbReference type="Gene3D" id="2.160.20.10">
    <property type="entry name" value="Single-stranded right-handed beta-helix, Pectin lyase-like"/>
    <property type="match status" value="1"/>
</dbReference>
<dbReference type="InterPro" id="IPR011050">
    <property type="entry name" value="Pectin_lyase_fold/virulence"/>
</dbReference>
<feature type="non-terminal residue" evidence="2">
    <location>
        <position position="324"/>
    </location>
</feature>
<name>A0ABD5S558_9EURY</name>
<accession>A0ABD5S558</accession>
<evidence type="ECO:0000313" key="3">
    <source>
        <dbReference type="Proteomes" id="UP001596328"/>
    </source>
</evidence>
<feature type="non-terminal residue" evidence="2">
    <location>
        <position position="1"/>
    </location>
</feature>
<dbReference type="InterPro" id="IPR007742">
    <property type="entry name" value="NosD_dom"/>
</dbReference>
<dbReference type="InterPro" id="IPR012334">
    <property type="entry name" value="Pectin_lyas_fold"/>
</dbReference>
<dbReference type="SMART" id="SM00710">
    <property type="entry name" value="PbH1"/>
    <property type="match status" value="7"/>
</dbReference>
<gene>
    <name evidence="2" type="ORF">ACFQE1_17845</name>
</gene>
<evidence type="ECO:0000259" key="1">
    <source>
        <dbReference type="Pfam" id="PF05048"/>
    </source>
</evidence>
<protein>
    <submittedName>
        <fullName evidence="2">Nitrous oxide reductase family maturation protein NosD</fullName>
    </submittedName>
</protein>
<dbReference type="SUPFAM" id="SSF51126">
    <property type="entry name" value="Pectin lyase-like"/>
    <property type="match status" value="1"/>
</dbReference>
<feature type="domain" description="Periplasmic copper-binding protein NosD beta helix" evidence="1">
    <location>
        <begin position="125"/>
        <end position="292"/>
    </location>
</feature>
<comment type="caution">
    <text evidence="2">The sequence shown here is derived from an EMBL/GenBank/DDBJ whole genome shotgun (WGS) entry which is preliminary data.</text>
</comment>
<dbReference type="EMBL" id="JBHSWU010000946">
    <property type="protein sequence ID" value="MFC6726193.1"/>
    <property type="molecule type" value="Genomic_DNA"/>
</dbReference>